<organism evidence="1 2">
    <name type="scientific">Tectimicrobiota bacterium</name>
    <dbReference type="NCBI Taxonomy" id="2528274"/>
    <lineage>
        <taxon>Bacteria</taxon>
        <taxon>Pseudomonadati</taxon>
        <taxon>Nitrospinota/Tectimicrobiota group</taxon>
        <taxon>Candidatus Tectimicrobiota</taxon>
    </lineage>
</organism>
<name>A0A937VZJ1_UNCTE</name>
<comment type="caution">
    <text evidence="1">The sequence shown here is derived from an EMBL/GenBank/DDBJ whole genome shotgun (WGS) entry which is preliminary data.</text>
</comment>
<accession>A0A937VZJ1</accession>
<reference evidence="1" key="1">
    <citation type="submission" date="2019-03" db="EMBL/GenBank/DDBJ databases">
        <title>Lake Tanganyika Metagenome-Assembled Genomes (MAGs).</title>
        <authorList>
            <person name="Tran P."/>
        </authorList>
    </citation>
    <scope>NUCLEOTIDE SEQUENCE</scope>
    <source>
        <strain evidence="1">K_DeepCast_65m_m2_066</strain>
    </source>
</reference>
<protein>
    <recommendedName>
        <fullName evidence="3">Phage-Barnase-EndoU-ColicinE5/D-RelE like nuclease 3 domain-containing protein</fullName>
    </recommendedName>
</protein>
<gene>
    <name evidence="1" type="ORF">FJZ47_06660</name>
</gene>
<sequence>MRMPETVYSKNGVPIRLTDERWAHITEEHGELTGLRSEIVETLANPTAIFAGNQDALLAAREIEPGKYVVVVYRESSADGFIITAFLPRKVHILYRRQQVWPL</sequence>
<evidence type="ECO:0000313" key="1">
    <source>
        <dbReference type="EMBL" id="MBM3223463.1"/>
    </source>
</evidence>
<evidence type="ECO:0008006" key="3">
    <source>
        <dbReference type="Google" id="ProtNLM"/>
    </source>
</evidence>
<dbReference type="EMBL" id="VGLS01000147">
    <property type="protein sequence ID" value="MBM3223463.1"/>
    <property type="molecule type" value="Genomic_DNA"/>
</dbReference>
<proteinExistence type="predicted"/>
<evidence type="ECO:0000313" key="2">
    <source>
        <dbReference type="Proteomes" id="UP000712673"/>
    </source>
</evidence>
<dbReference type="AlphaFoldDB" id="A0A937VZJ1"/>
<dbReference type="Proteomes" id="UP000712673">
    <property type="component" value="Unassembled WGS sequence"/>
</dbReference>